<gene>
    <name evidence="2" type="ORF">O4J56_07455</name>
</gene>
<feature type="transmembrane region" description="Helical" evidence="1">
    <location>
        <begin position="147"/>
        <end position="167"/>
    </location>
</feature>
<accession>A0ABT4U1S1</accession>
<comment type="caution">
    <text evidence="2">The sequence shown here is derived from an EMBL/GenBank/DDBJ whole genome shotgun (WGS) entry which is preliminary data.</text>
</comment>
<proteinExistence type="predicted"/>
<keyword evidence="1" id="KW-0472">Membrane</keyword>
<evidence type="ECO:0000313" key="3">
    <source>
        <dbReference type="Proteomes" id="UP001527866"/>
    </source>
</evidence>
<evidence type="ECO:0000256" key="1">
    <source>
        <dbReference type="SAM" id="Phobius"/>
    </source>
</evidence>
<keyword evidence="1" id="KW-1133">Transmembrane helix</keyword>
<evidence type="ECO:0008006" key="4">
    <source>
        <dbReference type="Google" id="ProtNLM"/>
    </source>
</evidence>
<feature type="transmembrane region" description="Helical" evidence="1">
    <location>
        <begin position="208"/>
        <end position="230"/>
    </location>
</feature>
<keyword evidence="3" id="KW-1185">Reference proteome</keyword>
<organism evidence="2 3">
    <name type="scientific">Nocardiopsis endophytica</name>
    <dbReference type="NCBI Taxonomy" id="3018445"/>
    <lineage>
        <taxon>Bacteria</taxon>
        <taxon>Bacillati</taxon>
        <taxon>Actinomycetota</taxon>
        <taxon>Actinomycetes</taxon>
        <taxon>Streptosporangiales</taxon>
        <taxon>Nocardiopsidaceae</taxon>
        <taxon>Nocardiopsis</taxon>
    </lineage>
</organism>
<sequence length="248" mass="26604">MLSPGRILRSALGSVVALLYGFALVGGAAYAVAVNLADGHRDNRAYLAAEPCPSPPEEAAECLWEQEFTASDIVNERGRSGTRALTLNAEDGTRIRVDMDGRGPVLRTLDDGQKVTGTVWRGLPREIAAEGMTQRTGLYPIDMRHTALVLALILAPSGTVVAAVTGLRLIRWRRTPTRAMAAALGLGLALPFAGLLMPMFLGDLVNRLWAATLVWAVLAGLMTLTAWVCATYTPPKDVIDPEPFAKDR</sequence>
<dbReference type="RefSeq" id="WP_270684604.1">
    <property type="nucleotide sequence ID" value="NZ_JAQFWQ010000014.1"/>
</dbReference>
<dbReference type="Proteomes" id="UP001527866">
    <property type="component" value="Unassembled WGS sequence"/>
</dbReference>
<reference evidence="2 3" key="1">
    <citation type="submission" date="2023-01" db="EMBL/GenBank/DDBJ databases">
        <title>Draft genome sequence of Nocardiopsis sp. RSe5-2 isolated from halophytes.</title>
        <authorList>
            <person name="Duangmal K."/>
            <person name="Chantavorakit T."/>
        </authorList>
    </citation>
    <scope>NUCLEOTIDE SEQUENCE [LARGE SCALE GENOMIC DNA]</scope>
    <source>
        <strain evidence="2 3">RSe5-2</strain>
    </source>
</reference>
<protein>
    <recommendedName>
        <fullName evidence="4">DUF4436 domain-containing protein</fullName>
    </recommendedName>
</protein>
<keyword evidence="1" id="KW-0812">Transmembrane</keyword>
<dbReference type="EMBL" id="JAQFWQ010000014">
    <property type="protein sequence ID" value="MDA2810469.1"/>
    <property type="molecule type" value="Genomic_DNA"/>
</dbReference>
<name>A0ABT4U1S1_9ACTN</name>
<evidence type="ECO:0000313" key="2">
    <source>
        <dbReference type="EMBL" id="MDA2810469.1"/>
    </source>
</evidence>
<feature type="transmembrane region" description="Helical" evidence="1">
    <location>
        <begin position="12"/>
        <end position="33"/>
    </location>
</feature>
<feature type="transmembrane region" description="Helical" evidence="1">
    <location>
        <begin position="179"/>
        <end position="202"/>
    </location>
</feature>